<evidence type="ECO:0000256" key="1">
    <source>
        <dbReference type="SAM" id="MobiDB-lite"/>
    </source>
</evidence>
<feature type="region of interest" description="Disordered" evidence="1">
    <location>
        <begin position="513"/>
        <end position="541"/>
    </location>
</feature>
<dbReference type="GO" id="GO:0020037">
    <property type="term" value="F:heme binding"/>
    <property type="evidence" value="ECO:0007669"/>
    <property type="project" value="TreeGrafter"/>
</dbReference>
<reference evidence="4 5" key="1">
    <citation type="submission" date="2016-10" db="EMBL/GenBank/DDBJ databases">
        <authorList>
            <person name="de Groot N.N."/>
        </authorList>
    </citation>
    <scope>NUCLEOTIDE SEQUENCE [LARGE SCALE GENOMIC DNA]</scope>
    <source>
        <strain evidence="4 5">DSM 22126</strain>
    </source>
</reference>
<dbReference type="SUPFAM" id="SSF81296">
    <property type="entry name" value="E set domains"/>
    <property type="match status" value="1"/>
</dbReference>
<dbReference type="GO" id="GO:0008482">
    <property type="term" value="F:sulfite oxidase activity"/>
    <property type="evidence" value="ECO:0007669"/>
    <property type="project" value="TreeGrafter"/>
</dbReference>
<feature type="transmembrane region" description="Helical" evidence="2">
    <location>
        <begin position="138"/>
        <end position="155"/>
    </location>
</feature>
<feature type="domain" description="Oxidoreductase molybdopterin-binding" evidence="3">
    <location>
        <begin position="266"/>
        <end position="416"/>
    </location>
</feature>
<dbReference type="eggNOG" id="COG2041">
    <property type="taxonomic scope" value="Bacteria"/>
</dbReference>
<keyword evidence="2" id="KW-0812">Transmembrane</keyword>
<dbReference type="Proteomes" id="UP000185663">
    <property type="component" value="Chromosome I"/>
</dbReference>
<organism evidence="4 5">
    <name type="scientific">Paraoerskovia marina</name>
    <dbReference type="NCBI Taxonomy" id="545619"/>
    <lineage>
        <taxon>Bacteria</taxon>
        <taxon>Bacillati</taxon>
        <taxon>Actinomycetota</taxon>
        <taxon>Actinomycetes</taxon>
        <taxon>Micrococcales</taxon>
        <taxon>Cellulomonadaceae</taxon>
        <taxon>Paraoerskovia</taxon>
    </lineage>
</organism>
<keyword evidence="2" id="KW-0472">Membrane</keyword>
<dbReference type="OrthoDB" id="9795587at2"/>
<keyword evidence="5" id="KW-1185">Reference proteome</keyword>
<dbReference type="EMBL" id="LT629776">
    <property type="protein sequence ID" value="SDS67375.1"/>
    <property type="molecule type" value="Genomic_DNA"/>
</dbReference>
<dbReference type="STRING" id="545619.SAMN04489860_2086"/>
<dbReference type="SUPFAM" id="SSF56524">
    <property type="entry name" value="Oxidoreductase molybdopterin-binding domain"/>
    <property type="match status" value="1"/>
</dbReference>
<dbReference type="InterPro" id="IPR036374">
    <property type="entry name" value="OxRdtase_Mopterin-bd_sf"/>
</dbReference>
<proteinExistence type="predicted"/>
<dbReference type="GO" id="GO:0043546">
    <property type="term" value="F:molybdopterin cofactor binding"/>
    <property type="evidence" value="ECO:0007669"/>
    <property type="project" value="TreeGrafter"/>
</dbReference>
<evidence type="ECO:0000256" key="2">
    <source>
        <dbReference type="SAM" id="Phobius"/>
    </source>
</evidence>
<dbReference type="Gene3D" id="3.90.420.10">
    <property type="entry name" value="Oxidoreductase, molybdopterin-binding domain"/>
    <property type="match status" value="1"/>
</dbReference>
<keyword evidence="2" id="KW-1133">Transmembrane helix</keyword>
<dbReference type="InterPro" id="IPR014756">
    <property type="entry name" value="Ig_E-set"/>
</dbReference>
<feature type="transmembrane region" description="Helical" evidence="2">
    <location>
        <begin position="114"/>
        <end position="132"/>
    </location>
</feature>
<dbReference type="PANTHER" id="PTHR19372:SF7">
    <property type="entry name" value="SULFITE OXIDASE, MITOCHONDRIAL"/>
    <property type="match status" value="1"/>
</dbReference>
<evidence type="ECO:0000313" key="5">
    <source>
        <dbReference type="Proteomes" id="UP000185663"/>
    </source>
</evidence>
<dbReference type="GO" id="GO:0006790">
    <property type="term" value="P:sulfur compound metabolic process"/>
    <property type="evidence" value="ECO:0007669"/>
    <property type="project" value="TreeGrafter"/>
</dbReference>
<feature type="transmembrane region" description="Helical" evidence="2">
    <location>
        <begin position="191"/>
        <end position="212"/>
    </location>
</feature>
<dbReference type="Pfam" id="PF17957">
    <property type="entry name" value="Big_7"/>
    <property type="match status" value="1"/>
</dbReference>
<dbReference type="RefSeq" id="WP_083372452.1">
    <property type="nucleotide sequence ID" value="NZ_LT629776.1"/>
</dbReference>
<accession>A0A1H1U4C4</accession>
<evidence type="ECO:0000313" key="4">
    <source>
        <dbReference type="EMBL" id="SDS67375.1"/>
    </source>
</evidence>
<protein>
    <submittedName>
        <fullName evidence="4">DMSO/TMAO reductase YedYZ, molybdopterin-dependent catalytic subunit</fullName>
    </submittedName>
</protein>
<feature type="transmembrane region" description="Helical" evidence="2">
    <location>
        <begin position="27"/>
        <end position="51"/>
    </location>
</feature>
<feature type="transmembrane region" description="Helical" evidence="2">
    <location>
        <begin position="87"/>
        <end position="107"/>
    </location>
</feature>
<sequence>MTTATSAPRPAAPRPDEPSGQVWGARWWAALAGVVGAGAGLAVAEVLAVLVSPRSSPVAAAGAAVVDATPAWLKDWAIETFGTADKVALFVFMGVFMLVGAALAGVLERRRDTWGAALVLLVAAVAAVVAVLRPGSTIFWSAPSVIGGLAGAGVLRASIRRLAEWEHVESPEVETPLTAARRRAELDRRRFLTYTGVAGASAVLLAVGARALSATTRVVEQARTTLRLPIPAVPADPVPTGAELGIDGLDPYITPNEEYYRIDTALRVPQVDPDNWSLRVVGMVDEPFELTMADLLALPLEEHHATLACVSNDVGGDLVGNALWLGYPLRELLARAKPQAGADMVLSRSEDGWTASTPLDVLQDENRASLLAVGMNGEPLPLEHGFPARLVVPGLYGYVSATKWVTELKVTTFAEDVAYWTTRGWTARGPIKMSSRIDTPRSNTTVDAGTVAVAGMAWDQHTGIEKVEVRVDDGAWVEAELAETASADTWRQWVFRWDATPGGHTLTVRATNVDGDTQTEQYAPPAPDGSTGWHSVEVDVR</sequence>
<gene>
    <name evidence="4" type="ORF">SAMN04489860_2086</name>
</gene>
<name>A0A1H1U4C4_9CELL</name>
<dbReference type="PANTHER" id="PTHR19372">
    <property type="entry name" value="SULFITE REDUCTASE"/>
    <property type="match status" value="1"/>
</dbReference>
<dbReference type="AlphaFoldDB" id="A0A1H1U4C4"/>
<dbReference type="Gene3D" id="2.60.40.650">
    <property type="match status" value="1"/>
</dbReference>
<dbReference type="Pfam" id="PF00174">
    <property type="entry name" value="Oxidored_molyb"/>
    <property type="match status" value="1"/>
</dbReference>
<evidence type="ECO:0000259" key="3">
    <source>
        <dbReference type="Pfam" id="PF00174"/>
    </source>
</evidence>
<dbReference type="InterPro" id="IPR000572">
    <property type="entry name" value="OxRdtase_Mopterin-bd_dom"/>
</dbReference>